<comment type="similarity">
    <text evidence="1">Belongs to the RecJ family.</text>
</comment>
<dbReference type="Pfam" id="PF01368">
    <property type="entry name" value="DHH"/>
    <property type="match status" value="1"/>
</dbReference>
<evidence type="ECO:0000313" key="10">
    <source>
        <dbReference type="Proteomes" id="UP000282654"/>
    </source>
</evidence>
<organism evidence="9 10">
    <name type="scientific">Thermodesulfitimonas autotrophica</name>
    <dbReference type="NCBI Taxonomy" id="1894989"/>
    <lineage>
        <taxon>Bacteria</taxon>
        <taxon>Bacillati</taxon>
        <taxon>Bacillota</taxon>
        <taxon>Clostridia</taxon>
        <taxon>Thermoanaerobacterales</taxon>
        <taxon>Thermoanaerobacteraceae</taxon>
        <taxon>Thermodesulfitimonas</taxon>
    </lineage>
</organism>
<dbReference type="InterPro" id="IPR001667">
    <property type="entry name" value="DDH_dom"/>
</dbReference>
<evidence type="ECO:0000256" key="5">
    <source>
        <dbReference type="ARBA" id="ARBA00022839"/>
    </source>
</evidence>
<dbReference type="RefSeq" id="WP_123927982.1">
    <property type="nucleotide sequence ID" value="NZ_RKRE01000001.1"/>
</dbReference>
<dbReference type="PANTHER" id="PTHR30255:SF2">
    <property type="entry name" value="SINGLE-STRANDED-DNA-SPECIFIC EXONUCLEASE RECJ"/>
    <property type="match status" value="1"/>
</dbReference>
<name>A0A3N5AY17_9THEO</name>
<dbReference type="InterPro" id="IPR003156">
    <property type="entry name" value="DHHA1_dom"/>
</dbReference>
<comment type="caution">
    <text evidence="9">The sequence shown here is derived from an EMBL/GenBank/DDBJ whole genome shotgun (WGS) entry which is preliminary data.</text>
</comment>
<evidence type="ECO:0000256" key="4">
    <source>
        <dbReference type="ARBA" id="ARBA00022801"/>
    </source>
</evidence>
<dbReference type="Proteomes" id="UP000282654">
    <property type="component" value="Unassembled WGS sequence"/>
</dbReference>
<dbReference type="SUPFAM" id="SSF64182">
    <property type="entry name" value="DHH phosphoesterases"/>
    <property type="match status" value="1"/>
</dbReference>
<reference evidence="9 10" key="1">
    <citation type="submission" date="2018-11" db="EMBL/GenBank/DDBJ databases">
        <title>Genomic Encyclopedia of Type Strains, Phase IV (KMG-IV): sequencing the most valuable type-strain genomes for metagenomic binning, comparative biology and taxonomic classification.</title>
        <authorList>
            <person name="Goeker M."/>
        </authorList>
    </citation>
    <scope>NUCLEOTIDE SEQUENCE [LARGE SCALE GENOMIC DNA]</scope>
    <source>
        <strain evidence="9 10">DSM 102936</strain>
    </source>
</reference>
<gene>
    <name evidence="9" type="ORF">EDD75_0682</name>
</gene>
<dbReference type="EMBL" id="RKRE01000001">
    <property type="protein sequence ID" value="RPF49857.1"/>
    <property type="molecule type" value="Genomic_DNA"/>
</dbReference>
<feature type="domain" description="RecJ OB" evidence="8">
    <location>
        <begin position="452"/>
        <end position="550"/>
    </location>
</feature>
<proteinExistence type="inferred from homology"/>
<keyword evidence="4" id="KW-0378">Hydrolase</keyword>
<accession>A0A3N5AY17</accession>
<evidence type="ECO:0000259" key="8">
    <source>
        <dbReference type="Pfam" id="PF17768"/>
    </source>
</evidence>
<dbReference type="Gene3D" id="3.10.310.30">
    <property type="match status" value="1"/>
</dbReference>
<feature type="domain" description="DHHA1" evidence="7">
    <location>
        <begin position="346"/>
        <end position="439"/>
    </location>
</feature>
<feature type="domain" description="DDH" evidence="6">
    <location>
        <begin position="80"/>
        <end position="229"/>
    </location>
</feature>
<dbReference type="GO" id="GO:0006281">
    <property type="term" value="P:DNA repair"/>
    <property type="evidence" value="ECO:0007669"/>
    <property type="project" value="InterPro"/>
</dbReference>
<dbReference type="NCBIfam" id="TIGR00644">
    <property type="entry name" value="recJ"/>
    <property type="match status" value="1"/>
</dbReference>
<evidence type="ECO:0000256" key="2">
    <source>
        <dbReference type="ARBA" id="ARBA00019841"/>
    </source>
</evidence>
<evidence type="ECO:0000313" key="9">
    <source>
        <dbReference type="EMBL" id="RPF49857.1"/>
    </source>
</evidence>
<sequence length="883" mass="96403">MAGSKWRVAPEEPLLRALFVRELGLHPVTAQCLINRGVWSLREAAAFLAGEPAQLASPWHLKDLDKAVARLKRAVAERERVLIYGDYDADGMTATALLFLALRELGLEADCYLPSREAGYGLKEEMLRRFREEGVRLVVTADCGISALREAALCRELGIDLVVTDHHQPGPALPDAVAVVNPKRADCPYPYKELAGVGVAYQVAAGLFESFGAQRARAAAFLDLVAIGTIADVVPLTGENRILVRAGLKELNERPRPGLQVLLQAAGATGRVTARTVAMVLAPRLNAPGRVGDPRPAFELLLCGEEEAQEKAAWLDRLNQERQRLEALMTAEAQALVDGRPGAADQAVIVVAGEGWLPGLTGIVANRLVERYGRPVFVIALNGEEGRGSGRGVPGFNVFGALAWAGEQLIDYGGHAGAGGFTIHRQAVEPFRRAVEEYARRAEPVVPESAACDVLVRFTDLTPELVTELALLEPHGCANPPVRLVACGVSVEEARPVGSNGNHLKLRLRQDNVSLEGIGYGLASAEELPAVVDLVFRPILSEVTGRLELKVEEFCRAGGTAQDDREEPDRAGILIRKASRYISGLTDLYLPEPLPEKVLAGERSGALIDLRDSPGRWRALAQMLTTPAAVVVSTPAVASEVTARLRLLFPERARRIMPFHGGLAAERRTIAALAAAGEVDILVTTPALAGRFNADRDVFVFDLMYLWPHWEWLRSCGGRNLILLYGRQDREATRRRLGALAPPRRVLFAFYRHLLHQAGRGVIRFSLAEAAAFLRSLGIPGAGRRAVENLLVVLSELELVRFTMRNGGCSVWLQKPPRRRFLPAAPTFRNQHNLKREVLCCQQHFLTAPAEILKDYFRCGIITRGGSNDFLRRASWPGQGLQP</sequence>
<dbReference type="Pfam" id="PF02272">
    <property type="entry name" value="DHHA1"/>
    <property type="match status" value="1"/>
</dbReference>
<keyword evidence="5 9" id="KW-0269">Exonuclease</keyword>
<dbReference type="InterPro" id="IPR041122">
    <property type="entry name" value="RecJ_OB"/>
</dbReference>
<keyword evidence="3" id="KW-0540">Nuclease</keyword>
<keyword evidence="10" id="KW-1185">Reference proteome</keyword>
<evidence type="ECO:0000256" key="3">
    <source>
        <dbReference type="ARBA" id="ARBA00022722"/>
    </source>
</evidence>
<dbReference type="Pfam" id="PF17768">
    <property type="entry name" value="RecJ_OB"/>
    <property type="match status" value="1"/>
</dbReference>
<evidence type="ECO:0000259" key="7">
    <source>
        <dbReference type="Pfam" id="PF02272"/>
    </source>
</evidence>
<dbReference type="OrthoDB" id="9809852at2"/>
<protein>
    <recommendedName>
        <fullName evidence="2">Single-stranded-DNA-specific exonuclease RecJ</fullName>
    </recommendedName>
</protein>
<dbReference type="GO" id="GO:0003676">
    <property type="term" value="F:nucleic acid binding"/>
    <property type="evidence" value="ECO:0007669"/>
    <property type="project" value="InterPro"/>
</dbReference>
<dbReference type="Gene3D" id="3.90.1640.30">
    <property type="match status" value="1"/>
</dbReference>
<dbReference type="InterPro" id="IPR027417">
    <property type="entry name" value="P-loop_NTPase"/>
</dbReference>
<evidence type="ECO:0000259" key="6">
    <source>
        <dbReference type="Pfam" id="PF01368"/>
    </source>
</evidence>
<evidence type="ECO:0000256" key="1">
    <source>
        <dbReference type="ARBA" id="ARBA00005915"/>
    </source>
</evidence>
<dbReference type="InterPro" id="IPR038763">
    <property type="entry name" value="DHH_sf"/>
</dbReference>
<dbReference type="GO" id="GO:0008409">
    <property type="term" value="F:5'-3' exonuclease activity"/>
    <property type="evidence" value="ECO:0007669"/>
    <property type="project" value="InterPro"/>
</dbReference>
<dbReference type="InterPro" id="IPR051673">
    <property type="entry name" value="SSDNA_exonuclease_RecJ"/>
</dbReference>
<dbReference type="GO" id="GO:0006310">
    <property type="term" value="P:DNA recombination"/>
    <property type="evidence" value="ECO:0007669"/>
    <property type="project" value="InterPro"/>
</dbReference>
<dbReference type="SUPFAM" id="SSF52540">
    <property type="entry name" value="P-loop containing nucleoside triphosphate hydrolases"/>
    <property type="match status" value="1"/>
</dbReference>
<dbReference type="InterPro" id="IPR004610">
    <property type="entry name" value="RecJ"/>
</dbReference>
<dbReference type="PANTHER" id="PTHR30255">
    <property type="entry name" value="SINGLE-STRANDED-DNA-SPECIFIC EXONUCLEASE RECJ"/>
    <property type="match status" value="1"/>
</dbReference>
<dbReference type="AlphaFoldDB" id="A0A3N5AY17"/>